<dbReference type="PANTHER" id="PTHR48109">
    <property type="entry name" value="DIHYDROOROTATE DEHYDROGENASE (QUINONE), MITOCHONDRIAL-RELATED"/>
    <property type="match status" value="1"/>
</dbReference>
<accession>A0A5C6D0A6</accession>
<comment type="cofactor">
    <cofactor evidence="1">
        <name>FMN</name>
        <dbReference type="ChEBI" id="CHEBI:58210"/>
    </cofactor>
</comment>
<comment type="pathway">
    <text evidence="2">Pyrimidine metabolism; UMP biosynthesis via de novo pathway.</text>
</comment>
<reference evidence="8 9" key="1">
    <citation type="submission" date="2019-02" db="EMBL/GenBank/DDBJ databases">
        <title>Deep-cultivation of Planctomycetes and their phenomic and genomic characterization uncovers novel biology.</title>
        <authorList>
            <person name="Wiegand S."/>
            <person name="Jogler M."/>
            <person name="Boedeker C."/>
            <person name="Pinto D."/>
            <person name="Vollmers J."/>
            <person name="Rivas-Marin E."/>
            <person name="Kohn T."/>
            <person name="Peeters S.H."/>
            <person name="Heuer A."/>
            <person name="Rast P."/>
            <person name="Oberbeckmann S."/>
            <person name="Bunk B."/>
            <person name="Jeske O."/>
            <person name="Meyerdierks A."/>
            <person name="Storesund J.E."/>
            <person name="Kallscheuer N."/>
            <person name="Luecker S."/>
            <person name="Lage O.M."/>
            <person name="Pohl T."/>
            <person name="Merkel B.J."/>
            <person name="Hornburger P."/>
            <person name="Mueller R.-W."/>
            <person name="Bruemmer F."/>
            <person name="Labrenz M."/>
            <person name="Spormann A.M."/>
            <person name="Op Den Camp H."/>
            <person name="Overmann J."/>
            <person name="Amann R."/>
            <person name="Jetten M.S.M."/>
            <person name="Mascher T."/>
            <person name="Medema M.H."/>
            <person name="Devos D.P."/>
            <person name="Kaster A.-K."/>
            <person name="Ovreas L."/>
            <person name="Rohde M."/>
            <person name="Galperin M.Y."/>
            <person name="Jogler C."/>
        </authorList>
    </citation>
    <scope>NUCLEOTIDE SEQUENCE [LARGE SCALE GENOMIC DNA]</scope>
    <source>
        <strain evidence="8 9">Poly41</strain>
    </source>
</reference>
<name>A0A5C6D0A6_9BACT</name>
<dbReference type="AlphaFoldDB" id="A0A5C6D0A6"/>
<dbReference type="GO" id="GO:0005737">
    <property type="term" value="C:cytoplasm"/>
    <property type="evidence" value="ECO:0007669"/>
    <property type="project" value="InterPro"/>
</dbReference>
<proteinExistence type="predicted"/>
<dbReference type="SUPFAM" id="SSF51395">
    <property type="entry name" value="FMN-linked oxidoreductases"/>
    <property type="match status" value="1"/>
</dbReference>
<keyword evidence="3" id="KW-0285">Flavoprotein</keyword>
<dbReference type="InterPro" id="IPR013785">
    <property type="entry name" value="Aldolase_TIM"/>
</dbReference>
<protein>
    <submittedName>
        <fullName evidence="8">NAD-dependent dihydropyrimidine dehydrogenase subunit PreA</fullName>
        <ecNumber evidence="8">1.3.1.1</ecNumber>
    </submittedName>
</protein>
<keyword evidence="9" id="KW-1185">Reference proteome</keyword>
<dbReference type="EMBL" id="SJPV01000022">
    <property type="protein sequence ID" value="TWU30563.1"/>
    <property type="molecule type" value="Genomic_DNA"/>
</dbReference>
<dbReference type="PANTHER" id="PTHR48109:SF3">
    <property type="entry name" value="SLL0744 PROTEIN"/>
    <property type="match status" value="1"/>
</dbReference>
<evidence type="ECO:0000313" key="8">
    <source>
        <dbReference type="EMBL" id="TWU30563.1"/>
    </source>
</evidence>
<feature type="domain" description="Dihydroorotate dehydrogenase catalytic" evidence="7">
    <location>
        <begin position="80"/>
        <end position="288"/>
    </location>
</feature>
<keyword evidence="5" id="KW-0665">Pyrimidine biosynthesis</keyword>
<comment type="caution">
    <text evidence="8">The sequence shown here is derived from an EMBL/GenBank/DDBJ whole genome shotgun (WGS) entry which is preliminary data.</text>
</comment>
<dbReference type="InterPro" id="IPR012135">
    <property type="entry name" value="Dihydroorotate_DH_1_2"/>
</dbReference>
<evidence type="ECO:0000256" key="1">
    <source>
        <dbReference type="ARBA" id="ARBA00001917"/>
    </source>
</evidence>
<dbReference type="OrthoDB" id="9794954at2"/>
<dbReference type="PIRSF" id="PIRSF000164">
    <property type="entry name" value="DHO_oxidase"/>
    <property type="match status" value="1"/>
</dbReference>
<dbReference type="EC" id="1.3.1.1" evidence="8"/>
<dbReference type="GO" id="GO:0004159">
    <property type="term" value="F:dihydropyrimidine dehydrogenase (NAD+) activity"/>
    <property type="evidence" value="ECO:0007669"/>
    <property type="project" value="UniProtKB-EC"/>
</dbReference>
<evidence type="ECO:0000259" key="7">
    <source>
        <dbReference type="Pfam" id="PF01180"/>
    </source>
</evidence>
<keyword evidence="6 8" id="KW-0560">Oxidoreductase</keyword>
<gene>
    <name evidence="8" type="primary">preA_2</name>
    <name evidence="8" type="ORF">Poly41_66580</name>
</gene>
<evidence type="ECO:0000256" key="5">
    <source>
        <dbReference type="ARBA" id="ARBA00022975"/>
    </source>
</evidence>
<dbReference type="Proteomes" id="UP000319143">
    <property type="component" value="Unassembled WGS sequence"/>
</dbReference>
<dbReference type="Pfam" id="PF01180">
    <property type="entry name" value="DHO_dh"/>
    <property type="match status" value="1"/>
</dbReference>
<dbReference type="NCBIfam" id="NF005741">
    <property type="entry name" value="PRK07565.1"/>
    <property type="match status" value="1"/>
</dbReference>
<evidence type="ECO:0000313" key="9">
    <source>
        <dbReference type="Proteomes" id="UP000319143"/>
    </source>
</evidence>
<evidence type="ECO:0000256" key="6">
    <source>
        <dbReference type="ARBA" id="ARBA00023002"/>
    </source>
</evidence>
<dbReference type="Gene3D" id="3.20.20.70">
    <property type="entry name" value="Aldolase class I"/>
    <property type="match status" value="1"/>
</dbReference>
<dbReference type="UniPathway" id="UPA00070"/>
<sequence length="347" mass="38211">MSSDLATTYLGMQLDSPVIVGACHLTIEPETVRQMVFAGAGAVVMPSMMQEQIVYQNLLDVDPDTAAQRSGYQPQQDNYNGGPTVYLDTIRELKAHTKVPIIGSLNGTSVGEWMSFATLIEAAGADAIELNFQPRISDPKQSAESIESEMCDMAHKVCESVTIPVAVKMSRRLTNLASCAHRIKNNGAQGVILFAHQPRWDIDIDRMQWTVRWELTPDDWISRTLEGIVRARSGGLGISIAASGGIRTSEDAIKAIIAGADVVMVTSEIFREGPDVIRKILSGLEQFMATKSYGSLKEFKQSRIPVETEASHWRQLEYLEPLTLSKQFVDRTPGMVHDTGDSFGHRL</sequence>
<dbReference type="GO" id="GO:0004152">
    <property type="term" value="F:dihydroorotate dehydrogenase activity"/>
    <property type="evidence" value="ECO:0007669"/>
    <property type="project" value="InterPro"/>
</dbReference>
<organism evidence="8 9">
    <name type="scientific">Novipirellula artificiosorum</name>
    <dbReference type="NCBI Taxonomy" id="2528016"/>
    <lineage>
        <taxon>Bacteria</taxon>
        <taxon>Pseudomonadati</taxon>
        <taxon>Planctomycetota</taxon>
        <taxon>Planctomycetia</taxon>
        <taxon>Pirellulales</taxon>
        <taxon>Pirellulaceae</taxon>
        <taxon>Novipirellula</taxon>
    </lineage>
</organism>
<evidence type="ECO:0000256" key="2">
    <source>
        <dbReference type="ARBA" id="ARBA00004725"/>
    </source>
</evidence>
<dbReference type="RefSeq" id="WP_146531332.1">
    <property type="nucleotide sequence ID" value="NZ_SJPV01000022.1"/>
</dbReference>
<dbReference type="GO" id="GO:0006207">
    <property type="term" value="P:'de novo' pyrimidine nucleobase biosynthetic process"/>
    <property type="evidence" value="ECO:0007669"/>
    <property type="project" value="TreeGrafter"/>
</dbReference>
<dbReference type="InterPro" id="IPR050074">
    <property type="entry name" value="DHO_dehydrogenase"/>
</dbReference>
<dbReference type="GO" id="GO:0044205">
    <property type="term" value="P:'de novo' UMP biosynthetic process"/>
    <property type="evidence" value="ECO:0007669"/>
    <property type="project" value="UniProtKB-UniPathway"/>
</dbReference>
<evidence type="ECO:0000256" key="3">
    <source>
        <dbReference type="ARBA" id="ARBA00022630"/>
    </source>
</evidence>
<dbReference type="InterPro" id="IPR005720">
    <property type="entry name" value="Dihydroorotate_DH_cat"/>
</dbReference>
<keyword evidence="4" id="KW-0288">FMN</keyword>
<evidence type="ECO:0000256" key="4">
    <source>
        <dbReference type="ARBA" id="ARBA00022643"/>
    </source>
</evidence>